<evidence type="ECO:0000256" key="1">
    <source>
        <dbReference type="ARBA" id="ARBA00004123"/>
    </source>
</evidence>
<feature type="compositionally biased region" description="Acidic residues" evidence="6">
    <location>
        <begin position="209"/>
        <end position="218"/>
    </location>
</feature>
<dbReference type="InterPro" id="IPR041664">
    <property type="entry name" value="AAA_16"/>
</dbReference>
<dbReference type="PANTHER" id="PTHR12087:SF0">
    <property type="entry name" value="ORIGIN RECOGNITION COMPLEX SUBUNIT 4"/>
    <property type="match status" value="1"/>
</dbReference>
<dbReference type="InterPro" id="IPR032705">
    <property type="entry name" value="ORC4_C"/>
</dbReference>
<keyword evidence="5" id="KW-0539">Nucleus</keyword>
<gene>
    <name evidence="9" type="primary">ORC4</name>
    <name evidence="9" type="ORF">CspeluHIS016_0308640</name>
</gene>
<proteinExistence type="inferred from homology"/>
<reference evidence="9" key="2">
    <citation type="submission" date="2023-06" db="EMBL/GenBank/DDBJ databases">
        <authorList>
            <person name="Kobayashi Y."/>
            <person name="Kayamori A."/>
            <person name="Aoki K."/>
            <person name="Shiwa Y."/>
            <person name="Fujita N."/>
            <person name="Sugita T."/>
            <person name="Iwasaki W."/>
            <person name="Tanaka N."/>
            <person name="Takashima M."/>
        </authorList>
    </citation>
    <scope>NUCLEOTIDE SEQUENCE</scope>
    <source>
        <strain evidence="9">HIS016</strain>
    </source>
</reference>
<name>A0AAD3YCM7_9TREE</name>
<dbReference type="Pfam" id="PF14629">
    <property type="entry name" value="ORC4_C"/>
    <property type="match status" value="1"/>
</dbReference>
<dbReference type="CDD" id="cd00009">
    <property type="entry name" value="AAA"/>
    <property type="match status" value="1"/>
</dbReference>
<evidence type="ECO:0000256" key="2">
    <source>
        <dbReference type="ARBA" id="ARBA00005334"/>
    </source>
</evidence>
<evidence type="ECO:0000313" key="10">
    <source>
        <dbReference type="Proteomes" id="UP001222932"/>
    </source>
</evidence>
<reference evidence="9" key="1">
    <citation type="journal article" date="2023" name="BMC Genomics">
        <title>Chromosome-level genome assemblies of Cutaneotrichosporon spp. (Trichosporonales, Basidiomycota) reveal imbalanced evolution between nucleotide sequences and chromosome synteny.</title>
        <authorList>
            <person name="Kobayashi Y."/>
            <person name="Kayamori A."/>
            <person name="Aoki K."/>
            <person name="Shiwa Y."/>
            <person name="Matsutani M."/>
            <person name="Fujita N."/>
            <person name="Sugita T."/>
            <person name="Iwasaki W."/>
            <person name="Tanaka N."/>
            <person name="Takashima M."/>
        </authorList>
    </citation>
    <scope>NUCLEOTIDE SEQUENCE</scope>
    <source>
        <strain evidence="9">HIS016</strain>
    </source>
</reference>
<accession>A0AAD3YCM7</accession>
<feature type="region of interest" description="Disordered" evidence="6">
    <location>
        <begin position="1"/>
        <end position="218"/>
    </location>
</feature>
<keyword evidence="3" id="KW-0235">DNA replication</keyword>
<feature type="compositionally biased region" description="Low complexity" evidence="6">
    <location>
        <begin position="58"/>
        <end position="73"/>
    </location>
</feature>
<dbReference type="SUPFAM" id="SSF52540">
    <property type="entry name" value="P-loop containing nucleoside triphosphate hydrolases"/>
    <property type="match status" value="1"/>
</dbReference>
<feature type="domain" description="Orc1-like AAA ATPase" evidence="7">
    <location>
        <begin position="275"/>
        <end position="419"/>
    </location>
</feature>
<keyword evidence="10" id="KW-1185">Reference proteome</keyword>
<evidence type="ECO:0000259" key="7">
    <source>
        <dbReference type="Pfam" id="PF13191"/>
    </source>
</evidence>
<feature type="compositionally biased region" description="Low complexity" evidence="6">
    <location>
        <begin position="88"/>
        <end position="97"/>
    </location>
</feature>
<dbReference type="Pfam" id="PF13191">
    <property type="entry name" value="AAA_16"/>
    <property type="match status" value="1"/>
</dbReference>
<keyword evidence="4" id="KW-0238">DNA-binding</keyword>
<evidence type="ECO:0000256" key="6">
    <source>
        <dbReference type="SAM" id="MobiDB-lite"/>
    </source>
</evidence>
<comment type="caution">
    <text evidence="9">The sequence shown here is derived from an EMBL/GenBank/DDBJ whole genome shotgun (WGS) entry which is preliminary data.</text>
</comment>
<protein>
    <recommendedName>
        <fullName evidence="11">Origin recognition complex subunit 4</fullName>
    </recommendedName>
</protein>
<dbReference type="GO" id="GO:0005664">
    <property type="term" value="C:nuclear origin of replication recognition complex"/>
    <property type="evidence" value="ECO:0007669"/>
    <property type="project" value="TreeGrafter"/>
</dbReference>
<evidence type="ECO:0000259" key="8">
    <source>
        <dbReference type="Pfam" id="PF14629"/>
    </source>
</evidence>
<dbReference type="Proteomes" id="UP001222932">
    <property type="component" value="Unassembled WGS sequence"/>
</dbReference>
<dbReference type="InterPro" id="IPR016527">
    <property type="entry name" value="ORC4"/>
</dbReference>
<evidence type="ECO:0008006" key="11">
    <source>
        <dbReference type="Google" id="ProtNLM"/>
    </source>
</evidence>
<dbReference type="Gene3D" id="3.40.50.300">
    <property type="entry name" value="P-loop containing nucleotide triphosphate hydrolases"/>
    <property type="match status" value="1"/>
</dbReference>
<organism evidence="9 10">
    <name type="scientific">Cutaneotrichosporon spelunceum</name>
    <dbReference type="NCBI Taxonomy" id="1672016"/>
    <lineage>
        <taxon>Eukaryota</taxon>
        <taxon>Fungi</taxon>
        <taxon>Dikarya</taxon>
        <taxon>Basidiomycota</taxon>
        <taxon>Agaricomycotina</taxon>
        <taxon>Tremellomycetes</taxon>
        <taxon>Trichosporonales</taxon>
        <taxon>Trichosporonaceae</taxon>
        <taxon>Cutaneotrichosporon</taxon>
    </lineage>
</organism>
<comment type="similarity">
    <text evidence="2">Belongs to the ORC4 family.</text>
</comment>
<evidence type="ECO:0000313" key="9">
    <source>
        <dbReference type="EMBL" id="GMK57024.1"/>
    </source>
</evidence>
<dbReference type="FunFam" id="3.40.50.300:FF:001499">
    <property type="entry name" value="Origin recognition complex subunit 4, putative"/>
    <property type="match status" value="1"/>
</dbReference>
<dbReference type="InterPro" id="IPR027417">
    <property type="entry name" value="P-loop_NTPase"/>
</dbReference>
<dbReference type="GO" id="GO:0006270">
    <property type="term" value="P:DNA replication initiation"/>
    <property type="evidence" value="ECO:0007669"/>
    <property type="project" value="TreeGrafter"/>
</dbReference>
<evidence type="ECO:0000256" key="5">
    <source>
        <dbReference type="ARBA" id="ARBA00023242"/>
    </source>
</evidence>
<sequence length="708" mass="76206">MSGEAIPSSQDETNGEPRRSARTPTKPITYGRRAATQAAAQEPRKTPRKAAPKEPKAKATPTGTPRTAKKGTPSRTPAKEDDDEETPKATPARPRTPANKDDETPRSGKRVAASLAAVRSAKKPRTSLPSFDAEVFGSPTGDLSSEAFRANERLRRQREARNFTFEGDAHAPRTTRSGRVVATRDYGRDNTEDTEDMERDEYGGLMEPAEPEEPGVEDDAGLRLDVSLPESRSESPSVAPLPASARPHVLRILSTLTGTEREPAPFDKEEDNEALQGLVALLRGTVERGEGNSALVTGPRGVGKTRTIERAIRLLPTGKDAPIIVRLSGHAQTDDRRAIREMGRQIAEGEGRAGEDEDELTEADAGDAAYAPTTLPSHLLALLTAPSPRAIIVVIDEFDLFTEHARQALLYCLLDVVQAVQTGPVESTPRGLAVIGLTARVDTLLLLEKRVKSRFSHRVWRISSPLGPGGGGWHALLRAALVPWDENKLDKERSMRQWQEDWAFAVDMLLEHDTVSANLERLAGLTTDVRLLYRPFVAPIAAVLGGRLDFLSVPGVAASVRAQLELGGWSTGPQTAGAKLGAVDIAAKLRGLPAPALGVLIVAKHLAYAGRAEFSLAQVEDEYARFARSRLVGSGRARWPVALLRRAFHQCRALGLLAPAGPASAGPRFAKVRAALPVHEVVAFFRNDGGQALGPELAGWGKMSGGHV</sequence>
<dbReference type="GO" id="GO:0003688">
    <property type="term" value="F:DNA replication origin binding"/>
    <property type="evidence" value="ECO:0007669"/>
    <property type="project" value="TreeGrafter"/>
</dbReference>
<comment type="subcellular location">
    <subcellularLocation>
        <location evidence="1">Nucleus</location>
    </subcellularLocation>
</comment>
<feature type="domain" description="Origin recognition complex subunit 4 C-terminal" evidence="8">
    <location>
        <begin position="477"/>
        <end position="682"/>
    </location>
</feature>
<dbReference type="EMBL" id="BTCM01000003">
    <property type="protein sequence ID" value="GMK57024.1"/>
    <property type="molecule type" value="Genomic_DNA"/>
</dbReference>
<feature type="compositionally biased region" description="Low complexity" evidence="6">
    <location>
        <begin position="110"/>
        <end position="119"/>
    </location>
</feature>
<evidence type="ECO:0000256" key="4">
    <source>
        <dbReference type="ARBA" id="ARBA00023125"/>
    </source>
</evidence>
<dbReference type="PANTHER" id="PTHR12087">
    <property type="entry name" value="ORIGIN RECOGNITION COMPLEX SUBUNIT 4"/>
    <property type="match status" value="1"/>
</dbReference>
<evidence type="ECO:0000256" key="3">
    <source>
        <dbReference type="ARBA" id="ARBA00022705"/>
    </source>
</evidence>
<dbReference type="AlphaFoldDB" id="A0AAD3YCM7"/>
<feature type="compositionally biased region" description="Basic and acidic residues" evidence="6">
    <location>
        <begin position="149"/>
        <end position="171"/>
    </location>
</feature>